<dbReference type="PANTHER" id="PTHR43195">
    <property type="entry name" value="TRANSKETOLASE"/>
    <property type="match status" value="1"/>
</dbReference>
<gene>
    <name evidence="3" type="ORF">LCGC14_1876410</name>
</gene>
<feature type="non-terminal residue" evidence="3">
    <location>
        <position position="89"/>
    </location>
</feature>
<dbReference type="Pfam" id="PF00456">
    <property type="entry name" value="Transketolase_N"/>
    <property type="match status" value="1"/>
</dbReference>
<keyword evidence="1" id="KW-0808">Transferase</keyword>
<dbReference type="EMBL" id="LAZR01019236">
    <property type="protein sequence ID" value="KKL93264.1"/>
    <property type="molecule type" value="Genomic_DNA"/>
</dbReference>
<protein>
    <recommendedName>
        <fullName evidence="2">Transketolase N-terminal domain-containing protein</fullName>
    </recommendedName>
</protein>
<dbReference type="InterPro" id="IPR005474">
    <property type="entry name" value="Transketolase_N"/>
</dbReference>
<sequence length="89" mass="9822">MAEYNDMDRKVIKLCKQVVRMCAEGGSEHASSSLGLAHIVTGLMYRVMRYDPKNPWNTGSDRLVLSEGHAVPIIYACYCDLGGVVGFPE</sequence>
<dbReference type="Gene3D" id="3.40.50.970">
    <property type="match status" value="1"/>
</dbReference>
<dbReference type="InterPro" id="IPR029061">
    <property type="entry name" value="THDP-binding"/>
</dbReference>
<reference evidence="3" key="1">
    <citation type="journal article" date="2015" name="Nature">
        <title>Complex archaea that bridge the gap between prokaryotes and eukaryotes.</title>
        <authorList>
            <person name="Spang A."/>
            <person name="Saw J.H."/>
            <person name="Jorgensen S.L."/>
            <person name="Zaremba-Niedzwiedzka K."/>
            <person name="Martijn J."/>
            <person name="Lind A.E."/>
            <person name="van Eijk R."/>
            <person name="Schleper C."/>
            <person name="Guy L."/>
            <person name="Ettema T.J."/>
        </authorList>
    </citation>
    <scope>NUCLEOTIDE SEQUENCE</scope>
</reference>
<dbReference type="SUPFAM" id="SSF52518">
    <property type="entry name" value="Thiamin diphosphate-binding fold (THDP-binding)"/>
    <property type="match status" value="1"/>
</dbReference>
<proteinExistence type="predicted"/>
<comment type="caution">
    <text evidence="3">The sequence shown here is derived from an EMBL/GenBank/DDBJ whole genome shotgun (WGS) entry which is preliminary data.</text>
</comment>
<feature type="domain" description="Transketolase N-terminal" evidence="2">
    <location>
        <begin position="22"/>
        <end position="78"/>
    </location>
</feature>
<dbReference type="InterPro" id="IPR051424">
    <property type="entry name" value="Transketolase-like"/>
</dbReference>
<dbReference type="GO" id="GO:0004802">
    <property type="term" value="F:transketolase activity"/>
    <property type="evidence" value="ECO:0007669"/>
    <property type="project" value="TreeGrafter"/>
</dbReference>
<dbReference type="PANTHER" id="PTHR43195:SF1">
    <property type="entry name" value="FI06132P-RELATED"/>
    <property type="match status" value="1"/>
</dbReference>
<dbReference type="GO" id="GO:0030976">
    <property type="term" value="F:thiamine pyrophosphate binding"/>
    <property type="evidence" value="ECO:0007669"/>
    <property type="project" value="TreeGrafter"/>
</dbReference>
<evidence type="ECO:0000259" key="2">
    <source>
        <dbReference type="Pfam" id="PF00456"/>
    </source>
</evidence>
<evidence type="ECO:0000256" key="1">
    <source>
        <dbReference type="ARBA" id="ARBA00022679"/>
    </source>
</evidence>
<name>A0A0F9G3J7_9ZZZZ</name>
<evidence type="ECO:0000313" key="3">
    <source>
        <dbReference type="EMBL" id="KKL93264.1"/>
    </source>
</evidence>
<accession>A0A0F9G3J7</accession>
<organism evidence="3">
    <name type="scientific">marine sediment metagenome</name>
    <dbReference type="NCBI Taxonomy" id="412755"/>
    <lineage>
        <taxon>unclassified sequences</taxon>
        <taxon>metagenomes</taxon>
        <taxon>ecological metagenomes</taxon>
    </lineage>
</organism>
<dbReference type="AlphaFoldDB" id="A0A0F9G3J7"/>